<dbReference type="Pfam" id="PF22920">
    <property type="entry name" value="UvrC_RNaseH"/>
    <property type="match status" value="2"/>
</dbReference>
<dbReference type="SUPFAM" id="SSF47781">
    <property type="entry name" value="RuvA domain 2-like"/>
    <property type="match status" value="1"/>
</dbReference>
<dbReference type="NCBIfam" id="NF001824">
    <property type="entry name" value="PRK00558.1-5"/>
    <property type="match status" value="1"/>
</dbReference>
<dbReference type="SUPFAM" id="SSF46600">
    <property type="entry name" value="C-terminal UvrC-binding domain of UvrB"/>
    <property type="match status" value="1"/>
</dbReference>
<dbReference type="PROSITE" id="PS50164">
    <property type="entry name" value="GIY_YIG"/>
    <property type="match status" value="1"/>
</dbReference>
<dbReference type="Pfam" id="PF08459">
    <property type="entry name" value="UvrC_RNaseH_dom"/>
    <property type="match status" value="1"/>
</dbReference>
<dbReference type="SMART" id="SM00278">
    <property type="entry name" value="HhH1"/>
    <property type="match status" value="2"/>
</dbReference>
<dbReference type="InterPro" id="IPR001943">
    <property type="entry name" value="UVR_dom"/>
</dbReference>
<keyword evidence="5 7" id="KW-0234">DNA repair</keyword>
<evidence type="ECO:0000256" key="3">
    <source>
        <dbReference type="ARBA" id="ARBA00022769"/>
    </source>
</evidence>
<dbReference type="FunFam" id="3.40.1440.10:FF:000001">
    <property type="entry name" value="UvrABC system protein C"/>
    <property type="match status" value="1"/>
</dbReference>
<dbReference type="Gene3D" id="4.10.860.10">
    <property type="entry name" value="UVR domain"/>
    <property type="match status" value="1"/>
</dbReference>
<dbReference type="CDD" id="cd10434">
    <property type="entry name" value="GIY-YIG_UvrC_Cho"/>
    <property type="match status" value="1"/>
</dbReference>
<evidence type="ECO:0000259" key="9">
    <source>
        <dbReference type="PROSITE" id="PS50164"/>
    </source>
</evidence>
<keyword evidence="3 7" id="KW-0228">DNA excision</keyword>
<dbReference type="AlphaFoldDB" id="A0A235ERR4"/>
<gene>
    <name evidence="7" type="primary">uvrC</name>
    <name evidence="11" type="ORF">CBY09_06990</name>
</gene>
<dbReference type="OrthoDB" id="9804933at2"/>
<dbReference type="NCBIfam" id="TIGR00194">
    <property type="entry name" value="uvrC"/>
    <property type="match status" value="1"/>
</dbReference>
<dbReference type="PANTHER" id="PTHR30562">
    <property type="entry name" value="UVRC/OXIDOREDUCTASE"/>
    <property type="match status" value="1"/>
</dbReference>
<feature type="domain" description="GIY-YIG" evidence="9">
    <location>
        <begin position="18"/>
        <end position="96"/>
    </location>
</feature>
<dbReference type="InterPro" id="IPR035901">
    <property type="entry name" value="GIY-YIG_endonuc_sf"/>
</dbReference>
<reference evidence="11 12" key="1">
    <citation type="submission" date="2017-07" db="EMBL/GenBank/DDBJ databases">
        <title>Acidovorax KNDSW TSA 6 genome sequence and assembly.</title>
        <authorList>
            <person name="Mayilraj S."/>
        </authorList>
    </citation>
    <scope>NUCLEOTIDE SEQUENCE [LARGE SCALE GENOMIC DNA]</scope>
    <source>
        <strain evidence="11 12">KNDSW-TSA6</strain>
    </source>
</reference>
<protein>
    <recommendedName>
        <fullName evidence="7">UvrABC system protein C</fullName>
        <shortName evidence="7">Protein UvrC</shortName>
    </recommendedName>
    <alternativeName>
        <fullName evidence="7">Excinuclease ABC subunit C</fullName>
    </alternativeName>
</protein>
<evidence type="ECO:0000256" key="4">
    <source>
        <dbReference type="ARBA" id="ARBA00022881"/>
    </source>
</evidence>
<dbReference type="InterPro" id="IPR001162">
    <property type="entry name" value="UvrC_RNase_H_dom"/>
</dbReference>
<dbReference type="PROSITE" id="PS50151">
    <property type="entry name" value="UVR"/>
    <property type="match status" value="1"/>
</dbReference>
<evidence type="ECO:0000313" key="12">
    <source>
        <dbReference type="Proteomes" id="UP000215441"/>
    </source>
</evidence>
<dbReference type="PROSITE" id="PS50165">
    <property type="entry name" value="UVRC"/>
    <property type="match status" value="1"/>
</dbReference>
<dbReference type="Gene3D" id="1.10.150.20">
    <property type="entry name" value="5' to 3' exonuclease, C-terminal subdomain"/>
    <property type="match status" value="1"/>
</dbReference>
<dbReference type="InterPro" id="IPR010994">
    <property type="entry name" value="RuvA_2-like"/>
</dbReference>
<dbReference type="RefSeq" id="WP_094288100.1">
    <property type="nucleotide sequence ID" value="NZ_NOIG01000004.1"/>
</dbReference>
<dbReference type="GO" id="GO:0009380">
    <property type="term" value="C:excinuclease repair complex"/>
    <property type="evidence" value="ECO:0007669"/>
    <property type="project" value="InterPro"/>
</dbReference>
<keyword evidence="1 7" id="KW-0963">Cytoplasm</keyword>
<dbReference type="Gene3D" id="3.40.1440.10">
    <property type="entry name" value="GIY-YIG endonuclease"/>
    <property type="match status" value="1"/>
</dbReference>
<comment type="subcellular location">
    <subcellularLocation>
        <location evidence="7">Cytoplasm</location>
    </subcellularLocation>
</comment>
<dbReference type="GO" id="GO:0003677">
    <property type="term" value="F:DNA binding"/>
    <property type="evidence" value="ECO:0007669"/>
    <property type="project" value="UniProtKB-UniRule"/>
</dbReference>
<dbReference type="GO" id="GO:0009381">
    <property type="term" value="F:excinuclease ABC activity"/>
    <property type="evidence" value="ECO:0007669"/>
    <property type="project" value="UniProtKB-UniRule"/>
</dbReference>
<evidence type="ECO:0000256" key="2">
    <source>
        <dbReference type="ARBA" id="ARBA00022763"/>
    </source>
</evidence>
<dbReference type="InterPro" id="IPR004791">
    <property type="entry name" value="UvrC"/>
</dbReference>
<name>A0A235ERR4_9BURK</name>
<accession>A0A235ERR4</accession>
<comment type="caution">
    <text evidence="11">The sequence shown here is derived from an EMBL/GenBank/DDBJ whole genome shotgun (WGS) entry which is preliminary data.</text>
</comment>
<dbReference type="Gene3D" id="3.30.420.340">
    <property type="entry name" value="UvrC, RNAse H endonuclease domain"/>
    <property type="match status" value="1"/>
</dbReference>
<proteinExistence type="inferred from homology"/>
<dbReference type="GO" id="GO:0009432">
    <property type="term" value="P:SOS response"/>
    <property type="evidence" value="ECO:0007669"/>
    <property type="project" value="UniProtKB-UniRule"/>
</dbReference>
<dbReference type="GO" id="GO:0005737">
    <property type="term" value="C:cytoplasm"/>
    <property type="evidence" value="ECO:0007669"/>
    <property type="project" value="UniProtKB-SubCell"/>
</dbReference>
<evidence type="ECO:0000313" key="11">
    <source>
        <dbReference type="EMBL" id="OYD51712.1"/>
    </source>
</evidence>
<dbReference type="Pfam" id="PF14520">
    <property type="entry name" value="HHH_5"/>
    <property type="match status" value="1"/>
</dbReference>
<dbReference type="HAMAP" id="MF_00203">
    <property type="entry name" value="UvrC"/>
    <property type="match status" value="1"/>
</dbReference>
<dbReference type="Pfam" id="PF02151">
    <property type="entry name" value="UVR"/>
    <property type="match status" value="1"/>
</dbReference>
<evidence type="ECO:0000259" key="8">
    <source>
        <dbReference type="PROSITE" id="PS50151"/>
    </source>
</evidence>
<sequence>MSDVHSEELLAQVAALPALPGVYRYFDAQDALLYVGKALNLKRRVSSYFQKNHGGTRIGHMVSKIVRMETTVVRSEAEALLLENNLIKTLNPKFNILFRDDKSYPYLKITGTPGAHTRGDAPGQVFPRMAYYRGAVDKKHRYFGPYPSAWAVKETIQLLQKVFRLRTCEDTVFANRTRPCLLYQIKRCTGPCVDLISPEAYAADVQHAEALLRGETQELLQALEARMMAHSDKLEFEQAAEVRNQIQALSRVLHQQSIETVDDKDVDILAVRVQGGRACVNLAMVRGGRHLGDRPYFPVHVEDAAAVYAEEGGEGTDAVEGVEGENPAPALPARPVEVLVLEAFIAQHYIGVPVPPLLVTSVPVDKALLDALTEQSGLRVNAIHQPREQRRAWLDMAQKNADLQLARLLAEEGSQQARTRALAEALDLPPEDLDQLTIECFDISHTAGESTQASCVVFHHHKMQSSEYRRYKIEGITGGDDYAAMRQVLTRRYSKVVEAQREEGGIDYAKSPEAQAAARPKGQARLPDLVLIDGGKGQVGVAREVFSALGLDLTRIVGVEKGEGRKVGLEELVFADGREKVYLGKDSAALMLVAQIRDEAHRFAITGMRAARAKVRVGGGQLEEIAGVGPKKRARLLQRFGGVRGVAAASVEDLATVDGISRELAEEIYKALR</sequence>
<evidence type="ECO:0000256" key="7">
    <source>
        <dbReference type="HAMAP-Rule" id="MF_00203"/>
    </source>
</evidence>
<dbReference type="GO" id="GO:0006289">
    <property type="term" value="P:nucleotide-excision repair"/>
    <property type="evidence" value="ECO:0007669"/>
    <property type="project" value="UniProtKB-UniRule"/>
</dbReference>
<dbReference type="InterPro" id="IPR003583">
    <property type="entry name" value="Hlx-hairpin-Hlx_DNA-bd_motif"/>
</dbReference>
<keyword evidence="2 7" id="KW-0227">DNA damage</keyword>
<comment type="subunit">
    <text evidence="7">Interacts with UvrB in an incision complex.</text>
</comment>
<dbReference type="InterPro" id="IPR050066">
    <property type="entry name" value="UvrABC_protein_C"/>
</dbReference>
<dbReference type="EMBL" id="NOIG01000004">
    <property type="protein sequence ID" value="OYD51712.1"/>
    <property type="molecule type" value="Genomic_DNA"/>
</dbReference>
<comment type="function">
    <text evidence="7">The UvrABC repair system catalyzes the recognition and processing of DNA lesions. UvrC both incises the 5' and 3' sides of the lesion. The N-terminal half is responsible for the 3' incision and the C-terminal half is responsible for the 5' incision.</text>
</comment>
<dbReference type="SMART" id="SM00465">
    <property type="entry name" value="GIYc"/>
    <property type="match status" value="1"/>
</dbReference>
<dbReference type="Proteomes" id="UP000215441">
    <property type="component" value="Unassembled WGS sequence"/>
</dbReference>
<keyword evidence="12" id="KW-1185">Reference proteome</keyword>
<dbReference type="InterPro" id="IPR038476">
    <property type="entry name" value="UvrC_RNase_H_dom_sf"/>
</dbReference>
<dbReference type="InterPro" id="IPR000305">
    <property type="entry name" value="GIY-YIG_endonuc"/>
</dbReference>
<evidence type="ECO:0000256" key="1">
    <source>
        <dbReference type="ARBA" id="ARBA00022490"/>
    </source>
</evidence>
<dbReference type="SUPFAM" id="SSF82771">
    <property type="entry name" value="GIY-YIG endonuclease"/>
    <property type="match status" value="1"/>
</dbReference>
<dbReference type="FunFam" id="3.30.420.340:FF:000001">
    <property type="entry name" value="UvrABC system protein C"/>
    <property type="match status" value="1"/>
</dbReference>
<evidence type="ECO:0000256" key="5">
    <source>
        <dbReference type="ARBA" id="ARBA00023204"/>
    </source>
</evidence>
<keyword evidence="4 7" id="KW-0267">Excision nuclease</keyword>
<dbReference type="InterPro" id="IPR047296">
    <property type="entry name" value="GIY-YIG_UvrC_Cho"/>
</dbReference>
<dbReference type="Pfam" id="PF01541">
    <property type="entry name" value="GIY-YIG"/>
    <property type="match status" value="1"/>
</dbReference>
<feature type="domain" description="UVR" evidence="8">
    <location>
        <begin position="217"/>
        <end position="252"/>
    </location>
</feature>
<feature type="domain" description="UvrC family homology region profile" evidence="10">
    <location>
        <begin position="268"/>
        <end position="546"/>
    </location>
</feature>
<dbReference type="PANTHER" id="PTHR30562:SF1">
    <property type="entry name" value="UVRABC SYSTEM PROTEIN C"/>
    <property type="match status" value="1"/>
</dbReference>
<dbReference type="InterPro" id="IPR036876">
    <property type="entry name" value="UVR_dom_sf"/>
</dbReference>
<evidence type="ECO:0000259" key="10">
    <source>
        <dbReference type="PROSITE" id="PS50165"/>
    </source>
</evidence>
<organism evidence="11 12">
    <name type="scientific">Acidovorax kalamii</name>
    <dbReference type="NCBI Taxonomy" id="2004485"/>
    <lineage>
        <taxon>Bacteria</taxon>
        <taxon>Pseudomonadati</taxon>
        <taxon>Pseudomonadota</taxon>
        <taxon>Betaproteobacteria</taxon>
        <taxon>Burkholderiales</taxon>
        <taxon>Comamonadaceae</taxon>
        <taxon>Acidovorax</taxon>
    </lineage>
</organism>
<comment type="similarity">
    <text evidence="7">Belongs to the UvrC family.</text>
</comment>
<keyword evidence="6 7" id="KW-0742">SOS response</keyword>
<evidence type="ECO:0000256" key="6">
    <source>
        <dbReference type="ARBA" id="ARBA00023236"/>
    </source>
</evidence>